<keyword evidence="7 9" id="KW-0472">Membrane</keyword>
<evidence type="ECO:0000256" key="4">
    <source>
        <dbReference type="ARBA" id="ARBA00022475"/>
    </source>
</evidence>
<evidence type="ECO:0000256" key="2">
    <source>
        <dbReference type="ARBA" id="ARBA00010692"/>
    </source>
</evidence>
<feature type="transmembrane region" description="Helical" evidence="9">
    <location>
        <begin position="41"/>
        <end position="60"/>
    </location>
</feature>
<feature type="compositionally biased region" description="Low complexity" evidence="8">
    <location>
        <begin position="12"/>
        <end position="22"/>
    </location>
</feature>
<feature type="transmembrane region" description="Helical" evidence="9">
    <location>
        <begin position="92"/>
        <end position="116"/>
    </location>
</feature>
<organism evidence="10 11">
    <name type="scientific">Nesterenkonia halobia</name>
    <dbReference type="NCBI Taxonomy" id="37922"/>
    <lineage>
        <taxon>Bacteria</taxon>
        <taxon>Bacillati</taxon>
        <taxon>Actinomycetota</taxon>
        <taxon>Actinomycetes</taxon>
        <taxon>Micrococcales</taxon>
        <taxon>Micrococcaceae</taxon>
        <taxon>Nesterenkonia</taxon>
    </lineage>
</organism>
<evidence type="ECO:0000256" key="1">
    <source>
        <dbReference type="ARBA" id="ARBA00004651"/>
    </source>
</evidence>
<feature type="region of interest" description="Disordered" evidence="8">
    <location>
        <begin position="1"/>
        <end position="33"/>
    </location>
</feature>
<gene>
    <name evidence="10" type="ORF">GCM10020260_16080</name>
</gene>
<protein>
    <submittedName>
        <fullName evidence="10">Biotin transporter BioY</fullName>
    </submittedName>
</protein>
<keyword evidence="11" id="KW-1185">Reference proteome</keyword>
<evidence type="ECO:0000256" key="6">
    <source>
        <dbReference type="ARBA" id="ARBA00022989"/>
    </source>
</evidence>
<evidence type="ECO:0000313" key="10">
    <source>
        <dbReference type="EMBL" id="GAA3284787.1"/>
    </source>
</evidence>
<feature type="transmembrane region" description="Helical" evidence="9">
    <location>
        <begin position="122"/>
        <end position="141"/>
    </location>
</feature>
<dbReference type="EMBL" id="BAAAYG010000005">
    <property type="protein sequence ID" value="GAA3284787.1"/>
    <property type="molecule type" value="Genomic_DNA"/>
</dbReference>
<dbReference type="Gene3D" id="1.10.1760.20">
    <property type="match status" value="1"/>
</dbReference>
<evidence type="ECO:0000256" key="3">
    <source>
        <dbReference type="ARBA" id="ARBA00022448"/>
    </source>
</evidence>
<accession>A0ABP6RH29</accession>
<evidence type="ECO:0000256" key="9">
    <source>
        <dbReference type="SAM" id="Phobius"/>
    </source>
</evidence>
<evidence type="ECO:0000256" key="7">
    <source>
        <dbReference type="ARBA" id="ARBA00023136"/>
    </source>
</evidence>
<dbReference type="InterPro" id="IPR003784">
    <property type="entry name" value="BioY"/>
</dbReference>
<feature type="transmembrane region" description="Helical" evidence="9">
    <location>
        <begin position="153"/>
        <end position="171"/>
    </location>
</feature>
<dbReference type="PANTHER" id="PTHR34295">
    <property type="entry name" value="BIOTIN TRANSPORTER BIOY"/>
    <property type="match status" value="1"/>
</dbReference>
<comment type="subcellular location">
    <subcellularLocation>
        <location evidence="1">Cell membrane</location>
        <topology evidence="1">Multi-pass membrane protein</topology>
    </subcellularLocation>
</comment>
<reference evidence="11" key="1">
    <citation type="journal article" date="2019" name="Int. J. Syst. Evol. Microbiol.">
        <title>The Global Catalogue of Microorganisms (GCM) 10K type strain sequencing project: providing services to taxonomists for standard genome sequencing and annotation.</title>
        <authorList>
            <consortium name="The Broad Institute Genomics Platform"/>
            <consortium name="The Broad Institute Genome Sequencing Center for Infectious Disease"/>
            <person name="Wu L."/>
            <person name="Ma J."/>
        </authorList>
    </citation>
    <scope>NUCLEOTIDE SEQUENCE [LARGE SCALE GENOMIC DNA]</scope>
    <source>
        <strain evidence="11">JCM 11483</strain>
    </source>
</reference>
<evidence type="ECO:0000256" key="5">
    <source>
        <dbReference type="ARBA" id="ARBA00022692"/>
    </source>
</evidence>
<dbReference type="Pfam" id="PF02632">
    <property type="entry name" value="BioY"/>
    <property type="match status" value="1"/>
</dbReference>
<proteinExistence type="inferred from homology"/>
<keyword evidence="6 9" id="KW-1133">Transmembrane helix</keyword>
<dbReference type="RefSeq" id="WP_344720040.1">
    <property type="nucleotide sequence ID" value="NZ_BAAAYG010000005.1"/>
</dbReference>
<feature type="compositionally biased region" description="Pro residues" evidence="8">
    <location>
        <begin position="1"/>
        <end position="11"/>
    </location>
</feature>
<name>A0ABP6RH29_9MICC</name>
<sequence>MPSPAPQPPTTPAASGATSPQSLRPGTARDDGGVSRSVRGIARMAVFAALVAVLGQPFAVPVIAGVPITLQTLGVMLAGAVLGPWRGAGAMILLHLLVAAGLPLLSQGSGGLAVYAGPTAGYALGWIPGALVVGAIVQAGWPLRLWRTAAGTALGGVAVIHACGIPVMAWQLGLTLPQAAVSSAAFLPGDLAKAAAAVLLTHALARAYPTPFEHARRRRG</sequence>
<keyword evidence="4" id="KW-1003">Cell membrane</keyword>
<keyword evidence="3" id="KW-0813">Transport</keyword>
<dbReference type="Proteomes" id="UP001501736">
    <property type="component" value="Unassembled WGS sequence"/>
</dbReference>
<dbReference type="PANTHER" id="PTHR34295:SF4">
    <property type="entry name" value="BIOTIN TRANSPORTER BIOY-RELATED"/>
    <property type="match status" value="1"/>
</dbReference>
<keyword evidence="5 9" id="KW-0812">Transmembrane</keyword>
<evidence type="ECO:0000256" key="8">
    <source>
        <dbReference type="SAM" id="MobiDB-lite"/>
    </source>
</evidence>
<comment type="similarity">
    <text evidence="2">Belongs to the BioY family.</text>
</comment>
<evidence type="ECO:0000313" key="11">
    <source>
        <dbReference type="Proteomes" id="UP001501736"/>
    </source>
</evidence>
<comment type="caution">
    <text evidence="10">The sequence shown here is derived from an EMBL/GenBank/DDBJ whole genome shotgun (WGS) entry which is preliminary data.</text>
</comment>